<dbReference type="EMBL" id="CP002193">
    <property type="protein sequence ID" value="AFD27309.1"/>
    <property type="molecule type" value="Genomic_DNA"/>
</dbReference>
<keyword evidence="2" id="KW-1185">Reference proteome</keyword>
<evidence type="ECO:0000313" key="1">
    <source>
        <dbReference type="EMBL" id="AFD27309.1"/>
    </source>
</evidence>
<name>H8H1B2_DEIGI</name>
<dbReference type="PATRIC" id="fig|745776.4.peg.3452"/>
<dbReference type="KEGG" id="dgo:DGo_PB0040"/>
<dbReference type="HOGENOM" id="CLU_222458_0_0_0"/>
<proteinExistence type="predicted"/>
<gene>
    <name evidence="1" type="ordered locus">DGo_PB0040</name>
</gene>
<geneLocation type="plasmid" evidence="1 2">
    <name>P2</name>
</geneLocation>
<accession>H8H1B2</accession>
<keyword evidence="1" id="KW-0614">Plasmid</keyword>
<protein>
    <submittedName>
        <fullName evidence="1">Phosphoadenosine phosphosulfate reductase</fullName>
    </submittedName>
</protein>
<sequence length="13" mass="1460">MSQRSLPEITGIK</sequence>
<evidence type="ECO:0000313" key="2">
    <source>
        <dbReference type="Proteomes" id="UP000007575"/>
    </source>
</evidence>
<reference evidence="1 2" key="1">
    <citation type="journal article" date="2012" name="PLoS ONE">
        <title>Genome sequence and transcriptome analysis of the radioresistant bacterium Deinococcus gobiensis: insights into the extreme environmental adaptations.</title>
        <authorList>
            <person name="Yuan M."/>
            <person name="Chen M."/>
            <person name="Zhang W."/>
            <person name="Lu W."/>
            <person name="Wang J."/>
            <person name="Yang M."/>
            <person name="Zhao P."/>
            <person name="Tang R."/>
            <person name="Li X."/>
            <person name="Hao Y."/>
            <person name="Zhou Z."/>
            <person name="Zhan Y."/>
            <person name="Yu H."/>
            <person name="Teng C."/>
            <person name="Yan Y."/>
            <person name="Ping S."/>
            <person name="Wang Y."/>
            <person name="Lin M."/>
        </authorList>
    </citation>
    <scope>NUCLEOTIDE SEQUENCE [LARGE SCALE GENOMIC DNA]</scope>
    <source>
        <strain evidence="2">DSM 21396 / JCM 16679 / CGMCC 1.7299 / I-0</strain>
        <plasmid evidence="1">P2</plasmid>
    </source>
</reference>
<organism evidence="1 2">
    <name type="scientific">Deinococcus gobiensis (strain DSM 21396 / JCM 16679 / CGMCC 1.7299 / I-0)</name>
    <dbReference type="NCBI Taxonomy" id="745776"/>
    <lineage>
        <taxon>Bacteria</taxon>
        <taxon>Thermotogati</taxon>
        <taxon>Deinococcota</taxon>
        <taxon>Deinococci</taxon>
        <taxon>Deinococcales</taxon>
        <taxon>Deinococcaceae</taxon>
        <taxon>Deinococcus</taxon>
    </lineage>
</organism>
<dbReference type="Proteomes" id="UP000007575">
    <property type="component" value="Plasmid P2"/>
</dbReference>